<dbReference type="Proteomes" id="UP000182769">
    <property type="component" value="Unassembled WGS sequence"/>
</dbReference>
<comment type="similarity">
    <text evidence="1">Belongs to the free Met sulfoxide reductase family.</text>
</comment>
<dbReference type="GO" id="GO:0033745">
    <property type="term" value="F:L-methionine-(R)-S-oxide reductase activity"/>
    <property type="evidence" value="ECO:0007669"/>
    <property type="project" value="TreeGrafter"/>
</dbReference>
<dbReference type="PANTHER" id="PTHR21021:SF15">
    <property type="entry name" value="FREE METHIONINE-R-SULFOXIDE REDUCTASE"/>
    <property type="match status" value="1"/>
</dbReference>
<dbReference type="InterPro" id="IPR003018">
    <property type="entry name" value="GAF"/>
</dbReference>
<evidence type="ECO:0000313" key="4">
    <source>
        <dbReference type="Proteomes" id="UP000182769"/>
    </source>
</evidence>
<evidence type="ECO:0000313" key="3">
    <source>
        <dbReference type="EMBL" id="CUB04099.1"/>
    </source>
</evidence>
<dbReference type="SUPFAM" id="SSF55781">
    <property type="entry name" value="GAF domain-like"/>
    <property type="match status" value="1"/>
</dbReference>
<evidence type="ECO:0000259" key="2">
    <source>
        <dbReference type="Pfam" id="PF13185"/>
    </source>
</evidence>
<organism evidence="3 4">
    <name type="scientific">Marinomonas fungiae</name>
    <dbReference type="NCBI Taxonomy" id="1137284"/>
    <lineage>
        <taxon>Bacteria</taxon>
        <taxon>Pseudomonadati</taxon>
        <taxon>Pseudomonadota</taxon>
        <taxon>Gammaproteobacteria</taxon>
        <taxon>Oceanospirillales</taxon>
        <taxon>Oceanospirillaceae</taxon>
        <taxon>Marinomonas</taxon>
    </lineage>
</organism>
<feature type="domain" description="GAF" evidence="2">
    <location>
        <begin position="41"/>
        <end position="159"/>
    </location>
</feature>
<dbReference type="OrthoDB" id="9796252at2"/>
<dbReference type="RefSeq" id="WP_055463049.1">
    <property type="nucleotide sequence ID" value="NZ_CYHG01000005.1"/>
</dbReference>
<dbReference type="FunFam" id="3.30.450.40:FF:000008">
    <property type="entry name" value="GAF domain-containing proteins"/>
    <property type="match status" value="1"/>
</dbReference>
<name>A0A0K6ILY5_9GAMM</name>
<dbReference type="Gene3D" id="3.30.450.40">
    <property type="match status" value="1"/>
</dbReference>
<gene>
    <name evidence="3" type="ORF">Ga0061065_105191</name>
</gene>
<dbReference type="AlphaFoldDB" id="A0A0K6ILY5"/>
<dbReference type="STRING" id="1137284.GCA_001418205_01959"/>
<sequence>MFTLTNDANLPKHELYKQLNQQLSALLQDERDLICNAAQFSAFIMQALPDLNWAGFYFARGEELVLGPYVGKVACTRIPFTRGVCGAAARTLTTQRVDDVHAVPDHIACDAASNAELVIPVIVEGQLKAVFDIDSPKVDRFDSTDQAGIEQLVRTFADACEWQWSI</sequence>
<reference evidence="4" key="1">
    <citation type="submission" date="2015-08" db="EMBL/GenBank/DDBJ databases">
        <authorList>
            <person name="Varghese N."/>
        </authorList>
    </citation>
    <scope>NUCLEOTIDE SEQUENCE [LARGE SCALE GENOMIC DNA]</scope>
    <source>
        <strain evidence="4">JCM 18476</strain>
    </source>
</reference>
<protein>
    <submittedName>
        <fullName evidence="3">GAF domain-containing protein, putative methionine-R-sulfoxide reductase</fullName>
    </submittedName>
</protein>
<evidence type="ECO:0000256" key="1">
    <source>
        <dbReference type="ARBA" id="ARBA00038454"/>
    </source>
</evidence>
<keyword evidence="4" id="KW-1185">Reference proteome</keyword>
<dbReference type="GO" id="GO:0005829">
    <property type="term" value="C:cytosol"/>
    <property type="evidence" value="ECO:0007669"/>
    <property type="project" value="TreeGrafter"/>
</dbReference>
<dbReference type="InterPro" id="IPR029016">
    <property type="entry name" value="GAF-like_dom_sf"/>
</dbReference>
<dbReference type="InterPro" id="IPR051330">
    <property type="entry name" value="Phosphatase_reg/MetRdx"/>
</dbReference>
<proteinExistence type="inferred from homology"/>
<dbReference type="Pfam" id="PF13185">
    <property type="entry name" value="GAF_2"/>
    <property type="match status" value="1"/>
</dbReference>
<dbReference type="PANTHER" id="PTHR21021">
    <property type="entry name" value="GAF/PUTATIVE CYTOSKELETAL PROTEIN"/>
    <property type="match status" value="1"/>
</dbReference>
<dbReference type="EMBL" id="CYHG01000005">
    <property type="protein sequence ID" value="CUB04099.1"/>
    <property type="molecule type" value="Genomic_DNA"/>
</dbReference>
<accession>A0A0K6ILY5</accession>